<keyword evidence="2" id="KW-1133">Transmembrane helix</keyword>
<evidence type="ECO:0000256" key="2">
    <source>
        <dbReference type="SAM" id="Phobius"/>
    </source>
</evidence>
<feature type="transmembrane region" description="Helical" evidence="2">
    <location>
        <begin position="88"/>
        <end position="107"/>
    </location>
</feature>
<protein>
    <submittedName>
        <fullName evidence="3">Uncharacterized protein</fullName>
    </submittedName>
</protein>
<feature type="compositionally biased region" description="Basic and acidic residues" evidence="1">
    <location>
        <begin position="1"/>
        <end position="10"/>
    </location>
</feature>
<proteinExistence type="predicted"/>
<dbReference type="EMBL" id="CP099468">
    <property type="protein sequence ID" value="USQ85524.1"/>
    <property type="molecule type" value="Genomic_DNA"/>
</dbReference>
<organism evidence="3 4">
    <name type="scientific">Streptomyces phaeoluteigriseus</name>
    <dbReference type="NCBI Taxonomy" id="114686"/>
    <lineage>
        <taxon>Bacteria</taxon>
        <taxon>Bacillati</taxon>
        <taxon>Actinomycetota</taxon>
        <taxon>Actinomycetes</taxon>
        <taxon>Kitasatosporales</taxon>
        <taxon>Streptomycetaceae</taxon>
        <taxon>Streptomyces</taxon>
        <taxon>Streptomyces aurantiacus group</taxon>
    </lineage>
</organism>
<accession>A0ABY4Z902</accession>
<dbReference type="RefSeq" id="WP_252550625.1">
    <property type="nucleotide sequence ID" value="NZ_CP099468.1"/>
</dbReference>
<sequence length="330" mass="35927">MRSVPHREHLSGAGSRAGPSPERSLLASVVTDPGHLPERLADFAVRRIGPAVPEAVASLRRHHPTATEAELRARVIAQGRRAVVSEGALVGGPFLVLIPVAFCAALLRQARTVLELAALDGRDPTASARAGELLVLQGVYEDTRQAQHALAGARHTADTPVRWKRWTALWHITLRMAHLLGVLPPDDASQAPGRRLRRIGVQAWRWLLLGTVFLVGLVAPLVWLPYMAAAYQRADARLADRALAHYFADTAPAPRHRPSRLEPAVVAAALRALLSLLVPLAVTAVTILTGLRLADSRWPVLGITLSAASAAVGALWYWRRHRHLRQHSRN</sequence>
<evidence type="ECO:0000313" key="3">
    <source>
        <dbReference type="EMBL" id="USQ85524.1"/>
    </source>
</evidence>
<feature type="transmembrane region" description="Helical" evidence="2">
    <location>
        <begin position="203"/>
        <end position="224"/>
    </location>
</feature>
<evidence type="ECO:0000313" key="4">
    <source>
        <dbReference type="Proteomes" id="UP001056374"/>
    </source>
</evidence>
<feature type="transmembrane region" description="Helical" evidence="2">
    <location>
        <begin position="264"/>
        <end position="288"/>
    </location>
</feature>
<dbReference type="Proteomes" id="UP001056374">
    <property type="component" value="Chromosome"/>
</dbReference>
<evidence type="ECO:0000256" key="1">
    <source>
        <dbReference type="SAM" id="MobiDB-lite"/>
    </source>
</evidence>
<name>A0ABY4Z902_9ACTN</name>
<reference evidence="3" key="1">
    <citation type="submission" date="2022-06" db="EMBL/GenBank/DDBJ databases">
        <title>Complete genome sequence of soil microorganisms Streptomyces sp. Qhu-M197 isolated from Alpine meadows habitats on the Tibetan Plateau.</title>
        <authorList>
            <person name="Zhang B."/>
            <person name="Xiang X."/>
            <person name="Fan J."/>
        </authorList>
    </citation>
    <scope>NUCLEOTIDE SEQUENCE</scope>
    <source>
        <strain evidence="3">Qhu-M197</strain>
    </source>
</reference>
<keyword evidence="2" id="KW-0812">Transmembrane</keyword>
<keyword evidence="2" id="KW-0472">Membrane</keyword>
<feature type="region of interest" description="Disordered" evidence="1">
    <location>
        <begin position="1"/>
        <end position="24"/>
    </location>
</feature>
<feature type="transmembrane region" description="Helical" evidence="2">
    <location>
        <begin position="300"/>
        <end position="318"/>
    </location>
</feature>
<keyword evidence="4" id="KW-1185">Reference proteome</keyword>
<gene>
    <name evidence="3" type="ORF">NFX46_18140</name>
</gene>